<evidence type="ECO:0000313" key="2">
    <source>
        <dbReference type="Proteomes" id="UP000272942"/>
    </source>
</evidence>
<evidence type="ECO:0000313" key="3">
    <source>
        <dbReference type="WBParaSite" id="ECPE_0000001201-mRNA-1"/>
    </source>
</evidence>
<keyword evidence="2" id="KW-1185">Reference proteome</keyword>
<reference evidence="1 2" key="2">
    <citation type="submission" date="2018-11" db="EMBL/GenBank/DDBJ databases">
        <authorList>
            <consortium name="Pathogen Informatics"/>
        </authorList>
    </citation>
    <scope>NUCLEOTIDE SEQUENCE [LARGE SCALE GENOMIC DNA]</scope>
    <source>
        <strain evidence="1 2">Egypt</strain>
    </source>
</reference>
<proteinExistence type="predicted"/>
<dbReference type="Proteomes" id="UP000272942">
    <property type="component" value="Unassembled WGS sequence"/>
</dbReference>
<dbReference type="EMBL" id="UZAN01000020">
    <property type="protein sequence ID" value="VDP13670.1"/>
    <property type="molecule type" value="Genomic_DNA"/>
</dbReference>
<name>A0A182ZZ78_9TREM</name>
<gene>
    <name evidence="1" type="ORF">ECPE_LOCUS13</name>
</gene>
<dbReference type="WBParaSite" id="ECPE_0000001201-mRNA-1">
    <property type="protein sequence ID" value="ECPE_0000001201-mRNA-1"/>
    <property type="gene ID" value="ECPE_0000001201"/>
</dbReference>
<reference evidence="3" key="1">
    <citation type="submission" date="2016-06" db="UniProtKB">
        <authorList>
            <consortium name="WormBaseParasite"/>
        </authorList>
    </citation>
    <scope>IDENTIFICATION</scope>
</reference>
<dbReference type="InterPro" id="IPR011989">
    <property type="entry name" value="ARM-like"/>
</dbReference>
<dbReference type="AlphaFoldDB" id="A0A182ZZ78"/>
<evidence type="ECO:0000313" key="1">
    <source>
        <dbReference type="EMBL" id="VDP13670.1"/>
    </source>
</evidence>
<sequence>MSSAAKQLFEGVVNGQKLSNEEFEAQDKLIWKYLQNYNDNHTTLSKEGCRSKISEEPLIIIRLLIKVIKELCMTRSGQMLVHQSGLLEVLLQLLHETDRMILHFVLIALIALTKRMTLCILRHMLQMKHIRCHLPAASDYIPSLLSLIIQPISSSEVESRIIVFQTPGNLETNPSDTEILNKYKNKNARDFYQLAERICVRSLRTVFGLSPAAVYAASCVSQLATLPDLALQMRTHGAVPILLSSLSLEAKFPGIPYHT</sequence>
<protein>
    <submittedName>
        <fullName evidence="3">DUF3402 domain-containing protein</fullName>
    </submittedName>
</protein>
<dbReference type="InterPro" id="IPR016024">
    <property type="entry name" value="ARM-type_fold"/>
</dbReference>
<accession>A0A182ZZ78</accession>
<dbReference type="SUPFAM" id="SSF48371">
    <property type="entry name" value="ARM repeat"/>
    <property type="match status" value="1"/>
</dbReference>
<organism evidence="3">
    <name type="scientific">Echinostoma caproni</name>
    <dbReference type="NCBI Taxonomy" id="27848"/>
    <lineage>
        <taxon>Eukaryota</taxon>
        <taxon>Metazoa</taxon>
        <taxon>Spiralia</taxon>
        <taxon>Lophotrochozoa</taxon>
        <taxon>Platyhelminthes</taxon>
        <taxon>Trematoda</taxon>
        <taxon>Digenea</taxon>
        <taxon>Plagiorchiida</taxon>
        <taxon>Echinostomata</taxon>
        <taxon>Echinostomatoidea</taxon>
        <taxon>Echinostomatidae</taxon>
        <taxon>Echinostoma</taxon>
    </lineage>
</organism>
<dbReference type="Gene3D" id="1.25.10.10">
    <property type="entry name" value="Leucine-rich Repeat Variant"/>
    <property type="match status" value="1"/>
</dbReference>